<dbReference type="SMART" id="SM00717">
    <property type="entry name" value="SANT"/>
    <property type="match status" value="1"/>
</dbReference>
<name>A0A8B8A4Q5_CRAVI</name>
<dbReference type="OrthoDB" id="6147913at2759"/>
<dbReference type="AlphaFoldDB" id="A0A8B8A4Q5"/>
<dbReference type="InterPro" id="IPR028002">
    <property type="entry name" value="Myb_DNA-bind_5"/>
</dbReference>
<keyword evidence="2" id="KW-1185">Reference proteome</keyword>
<dbReference type="Proteomes" id="UP000694844">
    <property type="component" value="Chromosome 5"/>
</dbReference>
<proteinExistence type="predicted"/>
<dbReference type="GO" id="GO:0005634">
    <property type="term" value="C:nucleus"/>
    <property type="evidence" value="ECO:0007669"/>
    <property type="project" value="TreeGrafter"/>
</dbReference>
<organism evidence="2 3">
    <name type="scientific">Crassostrea virginica</name>
    <name type="common">Eastern oyster</name>
    <dbReference type="NCBI Taxonomy" id="6565"/>
    <lineage>
        <taxon>Eukaryota</taxon>
        <taxon>Metazoa</taxon>
        <taxon>Spiralia</taxon>
        <taxon>Lophotrochozoa</taxon>
        <taxon>Mollusca</taxon>
        <taxon>Bivalvia</taxon>
        <taxon>Autobranchia</taxon>
        <taxon>Pteriomorphia</taxon>
        <taxon>Ostreida</taxon>
        <taxon>Ostreoidea</taxon>
        <taxon>Ostreidae</taxon>
        <taxon>Crassostrea</taxon>
    </lineage>
</organism>
<reference evidence="3" key="1">
    <citation type="submission" date="2025-08" db="UniProtKB">
        <authorList>
            <consortium name="RefSeq"/>
        </authorList>
    </citation>
    <scope>IDENTIFICATION</scope>
    <source>
        <tissue evidence="3">Whole sample</tissue>
    </source>
</reference>
<dbReference type="PANTHER" id="PTHR23098:SF16">
    <property type="entry name" value="REGULATORY PROTEIN ZESTE"/>
    <property type="match status" value="1"/>
</dbReference>
<dbReference type="InterPro" id="IPR001005">
    <property type="entry name" value="SANT/Myb"/>
</dbReference>
<dbReference type="CDD" id="cd00167">
    <property type="entry name" value="SANT"/>
    <property type="match status" value="1"/>
</dbReference>
<dbReference type="GeneID" id="111099083"/>
<protein>
    <submittedName>
        <fullName evidence="3">Myb-related transcription factor, partner of profilin-like</fullName>
    </submittedName>
</protein>
<dbReference type="PROSITE" id="PS50090">
    <property type="entry name" value="MYB_LIKE"/>
    <property type="match status" value="1"/>
</dbReference>
<gene>
    <name evidence="3" type="primary">LOC111099083</name>
</gene>
<sequence>MAAIETKAKRKPNWTQEECLLLVTLINENKHVLRSRLGPNLTSQMKRDTWEKISKQFNASALTPRTTEEIEKKWNNILSTSKAEISSFRKQSTLTGGGPPPKPLSPLAETVEMVIGERNSIIDGIPGGIDSSLINQLVTEDSMCSIQILQEPSQNDTLISALPLSPIFSPSPVNVSSSSTTSMPVRAHLTSPVMPRHVPKSSVTGKKSNQEIIKELTIKKLKVETEYFEMKVKALKRKLEE</sequence>
<evidence type="ECO:0000259" key="1">
    <source>
        <dbReference type="PROSITE" id="PS50090"/>
    </source>
</evidence>
<dbReference type="Pfam" id="PF13873">
    <property type="entry name" value="Myb_DNA-bind_5"/>
    <property type="match status" value="1"/>
</dbReference>
<dbReference type="KEGG" id="cvn:111099083"/>
<dbReference type="InterPro" id="IPR009057">
    <property type="entry name" value="Homeodomain-like_sf"/>
</dbReference>
<dbReference type="RefSeq" id="XP_022286150.1">
    <property type="nucleotide sequence ID" value="XM_022430442.1"/>
</dbReference>
<dbReference type="SUPFAM" id="SSF46689">
    <property type="entry name" value="Homeodomain-like"/>
    <property type="match status" value="1"/>
</dbReference>
<evidence type="ECO:0000313" key="3">
    <source>
        <dbReference type="RefSeq" id="XP_022286150.1"/>
    </source>
</evidence>
<dbReference type="PANTHER" id="PTHR23098">
    <property type="entry name" value="AGAP001331-PA-RELATED"/>
    <property type="match status" value="1"/>
</dbReference>
<dbReference type="Gene3D" id="1.10.10.60">
    <property type="entry name" value="Homeodomain-like"/>
    <property type="match status" value="1"/>
</dbReference>
<evidence type="ECO:0000313" key="2">
    <source>
        <dbReference type="Proteomes" id="UP000694844"/>
    </source>
</evidence>
<feature type="domain" description="Myb-like" evidence="1">
    <location>
        <begin position="6"/>
        <end position="78"/>
    </location>
</feature>
<accession>A0A8B8A4Q5</accession>